<dbReference type="GO" id="GO:0005975">
    <property type="term" value="P:carbohydrate metabolic process"/>
    <property type="evidence" value="ECO:0007669"/>
    <property type="project" value="InterPro"/>
</dbReference>
<evidence type="ECO:0000256" key="2">
    <source>
        <dbReference type="RuleBase" id="RU361185"/>
    </source>
</evidence>
<name>A0A0K1PU65_9BACT</name>
<keyword evidence="6" id="KW-1185">Reference proteome</keyword>
<dbReference type="InterPro" id="IPR013780">
    <property type="entry name" value="Glyco_hydro_b"/>
</dbReference>
<evidence type="ECO:0000259" key="4">
    <source>
        <dbReference type="Pfam" id="PF21365"/>
    </source>
</evidence>
<dbReference type="InterPro" id="IPR017853">
    <property type="entry name" value="GH"/>
</dbReference>
<evidence type="ECO:0000256" key="1">
    <source>
        <dbReference type="ARBA" id="ARBA00007806"/>
    </source>
</evidence>
<dbReference type="Gene3D" id="2.60.40.1180">
    <property type="entry name" value="Golgi alpha-mannosidase II"/>
    <property type="match status" value="2"/>
</dbReference>
<dbReference type="Gene3D" id="3.20.20.80">
    <property type="entry name" value="Glycosidases"/>
    <property type="match status" value="1"/>
</dbReference>
<gene>
    <name evidence="5" type="ORF">AKJ09_03333</name>
</gene>
<sequence>MGLSLGVSGSPFFGADTGGYQHSPPEAELFVRWAEQTALSSVMQVGDSSSQPPWVFTPDNGRDATSLDIYRTYARLHMRLFPYEWTYANRIAEDGRPIQRPLGLTNPELGVHPSDAYFFGEELLVLPVVTRGERVRRGIVPAGIWIDWWDGTPFTSDGRTEISIDAPLEKLPLLLREGAIVPMLRPTIDTISPADDPTVDSFARDAGGLWTRLVPGPSRSFALWDGTKIERLADGTLATTTGTVFQKGFVFEVVTTAEPGEVTRDSVALPKQPDLTSLEAVAEGWAWAPDRRGTLWIKIGAGNSQVRIH</sequence>
<keyword evidence="2" id="KW-0378">Hydrolase</keyword>
<accession>A0A0K1PU65</accession>
<keyword evidence="2" id="KW-0326">Glycosidase</keyword>
<dbReference type="STRING" id="1391654.AKJ09_03333"/>
<feature type="domain" description="Glycosyl hydrolase family 31 C-terminal" evidence="4">
    <location>
        <begin position="95"/>
        <end position="181"/>
    </location>
</feature>
<dbReference type="PANTHER" id="PTHR22762">
    <property type="entry name" value="ALPHA-GLUCOSIDASE"/>
    <property type="match status" value="1"/>
</dbReference>
<comment type="similarity">
    <text evidence="1 2">Belongs to the glycosyl hydrolase 31 family.</text>
</comment>
<dbReference type="PANTHER" id="PTHR22762:SF120">
    <property type="entry name" value="HETEROGLYCAN GLUCOSIDASE 1"/>
    <property type="match status" value="1"/>
</dbReference>
<dbReference type="InterPro" id="IPR048395">
    <property type="entry name" value="Glyco_hydro_31_C"/>
</dbReference>
<evidence type="ECO:0000313" key="6">
    <source>
        <dbReference type="Proteomes" id="UP000064967"/>
    </source>
</evidence>
<dbReference type="GO" id="GO:0004553">
    <property type="term" value="F:hydrolase activity, hydrolyzing O-glycosyl compounds"/>
    <property type="evidence" value="ECO:0007669"/>
    <property type="project" value="InterPro"/>
</dbReference>
<dbReference type="Pfam" id="PF01055">
    <property type="entry name" value="Glyco_hydro_31_2nd"/>
    <property type="match status" value="1"/>
</dbReference>
<feature type="domain" description="Glycoside hydrolase family 31 TIM barrel" evidence="3">
    <location>
        <begin position="1"/>
        <end position="86"/>
    </location>
</feature>
<dbReference type="SUPFAM" id="SSF51445">
    <property type="entry name" value="(Trans)glycosidases"/>
    <property type="match status" value="1"/>
</dbReference>
<dbReference type="EMBL" id="CP012333">
    <property type="protein sequence ID" value="AKU96669.1"/>
    <property type="molecule type" value="Genomic_DNA"/>
</dbReference>
<protein>
    <submittedName>
        <fullName evidence="5">Alpha-glucosidase</fullName>
    </submittedName>
</protein>
<reference evidence="5 6" key="1">
    <citation type="submission" date="2015-08" db="EMBL/GenBank/DDBJ databases">
        <authorList>
            <person name="Babu N.S."/>
            <person name="Beckwith C.J."/>
            <person name="Beseler K.G."/>
            <person name="Brison A."/>
            <person name="Carone J.V."/>
            <person name="Caskin T.P."/>
            <person name="Diamond M."/>
            <person name="Durham M.E."/>
            <person name="Foxe J.M."/>
            <person name="Go M."/>
            <person name="Henderson B.A."/>
            <person name="Jones I.B."/>
            <person name="McGettigan J.A."/>
            <person name="Micheletti S.J."/>
            <person name="Nasrallah M.E."/>
            <person name="Ortiz D."/>
            <person name="Piller C.R."/>
            <person name="Privatt S.R."/>
            <person name="Schneider S.L."/>
            <person name="Sharp S."/>
            <person name="Smith T.C."/>
            <person name="Stanton J.D."/>
            <person name="Ullery H.E."/>
            <person name="Wilson R.J."/>
            <person name="Serrano M.G."/>
            <person name="Buck G."/>
            <person name="Lee V."/>
            <person name="Wang Y."/>
            <person name="Carvalho R."/>
            <person name="Voegtly L."/>
            <person name="Shi R."/>
            <person name="Duckworth R."/>
            <person name="Johnson A."/>
            <person name="Loviza R."/>
            <person name="Walstead R."/>
            <person name="Shah Z."/>
            <person name="Kiflezghi M."/>
            <person name="Wade K."/>
            <person name="Ball S.L."/>
            <person name="Bradley K.W."/>
            <person name="Asai D.J."/>
            <person name="Bowman C.A."/>
            <person name="Russell D.A."/>
            <person name="Pope W.H."/>
            <person name="Jacobs-Sera D."/>
            <person name="Hendrix R.W."/>
            <person name="Hatfull G.F."/>
        </authorList>
    </citation>
    <scope>NUCLEOTIDE SEQUENCE [LARGE SCALE GENOMIC DNA]</scope>
    <source>
        <strain evidence="5 6">DSM 27648</strain>
    </source>
</reference>
<evidence type="ECO:0000313" key="5">
    <source>
        <dbReference type="EMBL" id="AKU96669.1"/>
    </source>
</evidence>
<dbReference type="InterPro" id="IPR000322">
    <property type="entry name" value="Glyco_hydro_31_TIM"/>
</dbReference>
<dbReference type="Proteomes" id="UP000064967">
    <property type="component" value="Chromosome"/>
</dbReference>
<dbReference type="SUPFAM" id="SSF51011">
    <property type="entry name" value="Glycosyl hydrolase domain"/>
    <property type="match status" value="1"/>
</dbReference>
<evidence type="ECO:0000259" key="3">
    <source>
        <dbReference type="Pfam" id="PF01055"/>
    </source>
</evidence>
<dbReference type="KEGG" id="llu:AKJ09_03333"/>
<dbReference type="AlphaFoldDB" id="A0A0K1PU65"/>
<organism evidence="5 6">
    <name type="scientific">Labilithrix luteola</name>
    <dbReference type="NCBI Taxonomy" id="1391654"/>
    <lineage>
        <taxon>Bacteria</taxon>
        <taxon>Pseudomonadati</taxon>
        <taxon>Myxococcota</taxon>
        <taxon>Polyangia</taxon>
        <taxon>Polyangiales</taxon>
        <taxon>Labilitrichaceae</taxon>
        <taxon>Labilithrix</taxon>
    </lineage>
</organism>
<proteinExistence type="inferred from homology"/>
<dbReference type="Pfam" id="PF21365">
    <property type="entry name" value="Glyco_hydro_31_3rd"/>
    <property type="match status" value="1"/>
</dbReference>